<evidence type="ECO:0000256" key="4">
    <source>
        <dbReference type="ARBA" id="ARBA00023136"/>
    </source>
</evidence>
<gene>
    <name evidence="6" type="ORF">MLAUSG7_1459</name>
</gene>
<feature type="transmembrane region" description="Helical" evidence="5">
    <location>
        <begin position="147"/>
        <end position="180"/>
    </location>
</feature>
<feature type="transmembrane region" description="Helical" evidence="5">
    <location>
        <begin position="115"/>
        <end position="132"/>
    </location>
</feature>
<accession>A0A8D6T141</accession>
<reference evidence="6 7" key="1">
    <citation type="submission" date="2020-04" db="EMBL/GenBank/DDBJ databases">
        <authorList>
            <consortium name="Genoscope - CEA"/>
            <person name="William W."/>
        </authorList>
    </citation>
    <scope>NUCLEOTIDE SEQUENCE [LARGE SCALE GENOMIC DNA]</scope>
    <source>
        <strain evidence="6 7">SG7</strain>
    </source>
</reference>
<dbReference type="Proteomes" id="UP000679213">
    <property type="component" value="Chromosome I"/>
</dbReference>
<feature type="transmembrane region" description="Helical" evidence="5">
    <location>
        <begin position="31"/>
        <end position="48"/>
    </location>
</feature>
<comment type="subcellular location">
    <subcellularLocation>
        <location evidence="5">Cell membrane</location>
        <topology evidence="5">Multi-pass membrane protein</topology>
    </subcellularLocation>
    <subcellularLocation>
        <location evidence="1">Membrane</location>
        <topology evidence="1">Multi-pass membrane protein</topology>
    </subcellularLocation>
</comment>
<keyword evidence="3 5" id="KW-1133">Transmembrane helix</keyword>
<organism evidence="6 7">
    <name type="scientific">Methanocaldococcus lauensis</name>
    <dbReference type="NCBI Taxonomy" id="2546128"/>
    <lineage>
        <taxon>Archaea</taxon>
        <taxon>Methanobacteriati</taxon>
        <taxon>Methanobacteriota</taxon>
        <taxon>Methanomada group</taxon>
        <taxon>Methanococci</taxon>
        <taxon>Methanococcales</taxon>
        <taxon>Methanocaldococcaceae</taxon>
        <taxon>Methanocaldococcus</taxon>
    </lineage>
</organism>
<dbReference type="PANTHER" id="PTHR43701">
    <property type="entry name" value="MEMBRANE TRANSPORTER PROTEIN MJ0441-RELATED"/>
    <property type="match status" value="1"/>
</dbReference>
<dbReference type="InterPro" id="IPR002781">
    <property type="entry name" value="TM_pro_TauE-like"/>
</dbReference>
<name>A0A8D6T141_9EURY</name>
<feature type="transmembrane region" description="Helical" evidence="5">
    <location>
        <begin position="214"/>
        <end position="235"/>
    </location>
</feature>
<evidence type="ECO:0000256" key="5">
    <source>
        <dbReference type="RuleBase" id="RU363041"/>
    </source>
</evidence>
<dbReference type="Pfam" id="PF01925">
    <property type="entry name" value="TauE"/>
    <property type="match status" value="1"/>
</dbReference>
<feature type="transmembrane region" description="Helical" evidence="5">
    <location>
        <begin position="187"/>
        <end position="208"/>
    </location>
</feature>
<keyword evidence="2 5" id="KW-0812">Transmembrane</keyword>
<evidence type="ECO:0000256" key="2">
    <source>
        <dbReference type="ARBA" id="ARBA00022692"/>
    </source>
</evidence>
<dbReference type="AlphaFoldDB" id="A0A8D6T141"/>
<dbReference type="KEGG" id="mesg:MLAUSG7_1459"/>
<dbReference type="GO" id="GO:0005886">
    <property type="term" value="C:plasma membrane"/>
    <property type="evidence" value="ECO:0007669"/>
    <property type="project" value="UniProtKB-SubCell"/>
</dbReference>
<dbReference type="PANTHER" id="PTHR43701:SF2">
    <property type="entry name" value="MEMBRANE TRANSPORTER PROTEIN YJNA-RELATED"/>
    <property type="match status" value="1"/>
</dbReference>
<evidence type="ECO:0000256" key="1">
    <source>
        <dbReference type="ARBA" id="ARBA00004141"/>
    </source>
</evidence>
<evidence type="ECO:0000313" key="6">
    <source>
        <dbReference type="EMBL" id="CAB3289861.1"/>
    </source>
</evidence>
<feature type="transmembrane region" description="Helical" evidence="5">
    <location>
        <begin position="251"/>
        <end position="268"/>
    </location>
</feature>
<proteinExistence type="inferred from homology"/>
<dbReference type="InterPro" id="IPR051598">
    <property type="entry name" value="TSUP/Inactive_protease-like"/>
</dbReference>
<keyword evidence="5" id="KW-1003">Cell membrane</keyword>
<feature type="transmembrane region" description="Helical" evidence="5">
    <location>
        <begin position="88"/>
        <end position="108"/>
    </location>
</feature>
<dbReference type="EMBL" id="LR792632">
    <property type="protein sequence ID" value="CAB3289861.1"/>
    <property type="molecule type" value="Genomic_DNA"/>
</dbReference>
<sequence length="269" mass="29655">MIIMMDIFLFIPLFIILGFIIGILASLCGLGGGFLVAPILVIVFNYLGIPNGIKFAIGTSLFVVFINSIVSFIRHMKHYENFNIEWKSIIALGITGLVFSKLSSFLVVNYINTYILKKLFGIFLIIIGVYLIKSKENRDHYKFYNGSIVHFIVCGVIAGSLAGLFGIGGGITIIPIMSLFKYPIKRVIKITISVVPLISIGGIITYLTANTQNYIYNVGYVSIPIALITVAPIIYSSKLGLHIHQKISPRYLRIILGIILGGVGLVMIY</sequence>
<keyword evidence="7" id="KW-1185">Reference proteome</keyword>
<keyword evidence="4 5" id="KW-0472">Membrane</keyword>
<comment type="similarity">
    <text evidence="5">Belongs to the 4-toluene sulfonate uptake permease (TSUP) (TC 2.A.102) family.</text>
</comment>
<evidence type="ECO:0000256" key="3">
    <source>
        <dbReference type="ARBA" id="ARBA00022989"/>
    </source>
</evidence>
<protein>
    <recommendedName>
        <fullName evidence="5">Probable membrane transporter protein</fullName>
    </recommendedName>
</protein>
<feature type="transmembrane region" description="Helical" evidence="5">
    <location>
        <begin position="55"/>
        <end position="76"/>
    </location>
</feature>
<evidence type="ECO:0000313" key="7">
    <source>
        <dbReference type="Proteomes" id="UP000679213"/>
    </source>
</evidence>
<feature type="transmembrane region" description="Helical" evidence="5">
    <location>
        <begin position="7"/>
        <end position="25"/>
    </location>
</feature>